<dbReference type="PANTHER" id="PTHR34478:SF1">
    <property type="entry name" value="PROTEIN LEMA"/>
    <property type="match status" value="1"/>
</dbReference>
<dbReference type="AlphaFoldDB" id="A0A955L7N5"/>
<dbReference type="InterPro" id="IPR023353">
    <property type="entry name" value="LemA-like_dom_sf"/>
</dbReference>
<evidence type="ECO:0000256" key="1">
    <source>
        <dbReference type="ARBA" id="ARBA00004167"/>
    </source>
</evidence>
<evidence type="ECO:0000256" key="5">
    <source>
        <dbReference type="ARBA" id="ARBA00023136"/>
    </source>
</evidence>
<feature type="transmembrane region" description="Helical" evidence="6">
    <location>
        <begin position="6"/>
        <end position="30"/>
    </location>
</feature>
<dbReference type="GO" id="GO:0016020">
    <property type="term" value="C:membrane"/>
    <property type="evidence" value="ECO:0007669"/>
    <property type="project" value="UniProtKB-SubCell"/>
</dbReference>
<comment type="subcellular location">
    <subcellularLocation>
        <location evidence="1">Membrane</location>
        <topology evidence="1">Single-pass membrane protein</topology>
    </subcellularLocation>
</comment>
<dbReference type="SUPFAM" id="SSF140478">
    <property type="entry name" value="LemA-like"/>
    <property type="match status" value="1"/>
</dbReference>
<keyword evidence="4 6" id="KW-1133">Transmembrane helix</keyword>
<dbReference type="Proteomes" id="UP000754563">
    <property type="component" value="Unassembled WGS sequence"/>
</dbReference>
<evidence type="ECO:0000256" key="2">
    <source>
        <dbReference type="ARBA" id="ARBA00008854"/>
    </source>
</evidence>
<comment type="similarity">
    <text evidence="2">Belongs to the LemA family.</text>
</comment>
<keyword evidence="3 6" id="KW-0812">Transmembrane</keyword>
<protein>
    <submittedName>
        <fullName evidence="7">LemA family protein</fullName>
    </submittedName>
</protein>
<comment type="caution">
    <text evidence="7">The sequence shown here is derived from an EMBL/GenBank/DDBJ whole genome shotgun (WGS) entry which is preliminary data.</text>
</comment>
<dbReference type="Pfam" id="PF04011">
    <property type="entry name" value="LemA"/>
    <property type="match status" value="1"/>
</dbReference>
<evidence type="ECO:0000313" key="8">
    <source>
        <dbReference type="Proteomes" id="UP000754563"/>
    </source>
</evidence>
<evidence type="ECO:0000256" key="3">
    <source>
        <dbReference type="ARBA" id="ARBA00022692"/>
    </source>
</evidence>
<evidence type="ECO:0000313" key="7">
    <source>
        <dbReference type="EMBL" id="MCA9385327.1"/>
    </source>
</evidence>
<proteinExistence type="inferred from homology"/>
<sequence length="197" mass="21961">MALANSLFLGILCIGGLVVLGILGWGIGLYNGLVKLKNIVDEAWSGIDVQLKRRYDLIPNLVETVKGYASHEKGTFEKIAELRTSAMSTQSVEKKGEIENQLTGALKSLFAVAENYPELKADSSFVNLQNELSGLEDEIQKARRYYNGTVRDFNTRIQVFPANLIAGMLGFSAREFFEADESERENVKVDFKEEKSE</sequence>
<gene>
    <name evidence="7" type="ORF">KC717_01625</name>
</gene>
<evidence type="ECO:0000256" key="6">
    <source>
        <dbReference type="SAM" id="Phobius"/>
    </source>
</evidence>
<reference evidence="7" key="2">
    <citation type="journal article" date="2021" name="Microbiome">
        <title>Successional dynamics and alternative stable states in a saline activated sludge microbial community over 9 years.</title>
        <authorList>
            <person name="Wang Y."/>
            <person name="Ye J."/>
            <person name="Ju F."/>
            <person name="Liu L."/>
            <person name="Boyd J.A."/>
            <person name="Deng Y."/>
            <person name="Parks D.H."/>
            <person name="Jiang X."/>
            <person name="Yin X."/>
            <person name="Woodcroft B.J."/>
            <person name="Tyson G.W."/>
            <person name="Hugenholtz P."/>
            <person name="Polz M.F."/>
            <person name="Zhang T."/>
        </authorList>
    </citation>
    <scope>NUCLEOTIDE SEQUENCE</scope>
    <source>
        <strain evidence="7">HKST-UBA11</strain>
    </source>
</reference>
<keyword evidence="5 6" id="KW-0472">Membrane</keyword>
<accession>A0A955L7N5</accession>
<dbReference type="PANTHER" id="PTHR34478">
    <property type="entry name" value="PROTEIN LEMA"/>
    <property type="match status" value="1"/>
</dbReference>
<dbReference type="EMBL" id="JAGQLH010000013">
    <property type="protein sequence ID" value="MCA9385327.1"/>
    <property type="molecule type" value="Genomic_DNA"/>
</dbReference>
<reference evidence="7" key="1">
    <citation type="submission" date="2020-04" db="EMBL/GenBank/DDBJ databases">
        <authorList>
            <person name="Zhang T."/>
        </authorList>
    </citation>
    <scope>NUCLEOTIDE SEQUENCE</scope>
    <source>
        <strain evidence="7">HKST-UBA11</strain>
    </source>
</reference>
<name>A0A955L7N5_9BACT</name>
<organism evidence="7 8">
    <name type="scientific">Candidatus Dojkabacteria bacterium</name>
    <dbReference type="NCBI Taxonomy" id="2099670"/>
    <lineage>
        <taxon>Bacteria</taxon>
        <taxon>Candidatus Dojkabacteria</taxon>
    </lineage>
</organism>
<evidence type="ECO:0000256" key="4">
    <source>
        <dbReference type="ARBA" id="ARBA00022989"/>
    </source>
</evidence>
<dbReference type="Gene3D" id="1.20.1440.20">
    <property type="entry name" value="LemA-like domain"/>
    <property type="match status" value="1"/>
</dbReference>
<dbReference type="InterPro" id="IPR007156">
    <property type="entry name" value="MamQ_LemA"/>
</dbReference>